<evidence type="ECO:0000313" key="4">
    <source>
        <dbReference type="Proteomes" id="UP000186437"/>
    </source>
</evidence>
<dbReference type="Proteomes" id="UP000186437">
    <property type="component" value="Unassembled WGS sequence"/>
</dbReference>
<gene>
    <name evidence="1" type="ORF">BU200_00990</name>
    <name evidence="3" type="ORF">E4U01_04510</name>
    <name evidence="2" type="ORF">NCTC12957_00134</name>
</gene>
<dbReference type="RefSeq" id="WP_075098373.1">
    <property type="nucleotide sequence ID" value="NZ_CAKOCW010000034.1"/>
</dbReference>
<dbReference type="AlphaFoldDB" id="A0A1Q8EFT9"/>
<reference evidence="3 6" key="4">
    <citation type="submission" date="2019-03" db="EMBL/GenBank/DDBJ databases">
        <title>Diversity of the mouse oral microbiome.</title>
        <authorList>
            <person name="Joseph S."/>
            <person name="Aduse-Opoku J."/>
            <person name="Curtis M."/>
            <person name="Wade W."/>
            <person name="Hashim A."/>
        </authorList>
    </citation>
    <scope>NUCLEOTIDE SEQUENCE [LARGE SCALE GENOMIC DNA]</scope>
    <source>
        <strain evidence="3 6">HT4</strain>
    </source>
</reference>
<evidence type="ECO:0000313" key="3">
    <source>
        <dbReference type="EMBL" id="TFU30884.1"/>
    </source>
</evidence>
<reference evidence="1" key="2">
    <citation type="submission" date="2016-12" db="EMBL/GenBank/DDBJ databases">
        <authorList>
            <person name="Song W.-J."/>
            <person name="Kurnit D.M."/>
        </authorList>
    </citation>
    <scope>NUCLEOTIDE SEQUENCE [LARGE SCALE GENOMIC DNA]</scope>
    <source>
        <strain evidence="1">ATCC 51725</strain>
    </source>
</reference>
<dbReference type="EMBL" id="UHEN01000001">
    <property type="protein sequence ID" value="SUN05206.1"/>
    <property type="molecule type" value="Genomic_DNA"/>
</dbReference>
<proteinExistence type="predicted"/>
<reference evidence="2 5" key="3">
    <citation type="submission" date="2018-06" db="EMBL/GenBank/DDBJ databases">
        <authorList>
            <consortium name="Pathogen Informatics"/>
            <person name="Doyle S."/>
        </authorList>
    </citation>
    <scope>NUCLEOTIDE SEQUENCE [LARGE SCALE GENOMIC DNA]</scope>
    <source>
        <strain evidence="2 5">NCTC12957</strain>
    </source>
</reference>
<reference evidence="4" key="1">
    <citation type="submission" date="2016-12" db="EMBL/GenBank/DDBJ databases">
        <authorList>
            <person name="Gulvik C.A."/>
        </authorList>
    </citation>
    <scope>NUCLEOTIDE SEQUENCE [LARGE SCALE GENOMIC DNA]</scope>
    <source>
        <strain evidence="4">ATCC 51725</strain>
    </source>
</reference>
<dbReference type="EMBL" id="SPQA01000012">
    <property type="protein sequence ID" value="TFU30884.1"/>
    <property type="molecule type" value="Genomic_DNA"/>
</dbReference>
<dbReference type="Proteomes" id="UP000297747">
    <property type="component" value="Unassembled WGS sequence"/>
</dbReference>
<organism evidence="1 4">
    <name type="scientific">Streptococcus acidominimus</name>
    <dbReference type="NCBI Taxonomy" id="1326"/>
    <lineage>
        <taxon>Bacteria</taxon>
        <taxon>Bacillati</taxon>
        <taxon>Bacillota</taxon>
        <taxon>Bacilli</taxon>
        <taxon>Lactobacillales</taxon>
        <taxon>Streptococcaceae</taxon>
        <taxon>Streptococcus</taxon>
    </lineage>
</organism>
<dbReference type="Proteomes" id="UP000255213">
    <property type="component" value="Unassembled WGS sequence"/>
</dbReference>
<dbReference type="OrthoDB" id="2227636at2"/>
<evidence type="ECO:0000313" key="5">
    <source>
        <dbReference type="Proteomes" id="UP000255213"/>
    </source>
</evidence>
<evidence type="ECO:0000313" key="2">
    <source>
        <dbReference type="EMBL" id="SUN05206.1"/>
    </source>
</evidence>
<protein>
    <submittedName>
        <fullName evidence="1">Uncharacterized protein</fullName>
    </submittedName>
</protein>
<evidence type="ECO:0000313" key="6">
    <source>
        <dbReference type="Proteomes" id="UP000297747"/>
    </source>
</evidence>
<name>A0A1Q8EFT9_STRAI</name>
<sequence>MTQDELIEMMNSDVAIGIKEWIQLRDHYLQCIMSFEMGYRLSYITEYVKFLEDHFMEDL</sequence>
<evidence type="ECO:0000313" key="1">
    <source>
        <dbReference type="EMBL" id="OLF50629.1"/>
    </source>
</evidence>
<keyword evidence="4" id="KW-1185">Reference proteome</keyword>
<accession>A0A1Q8EFT9</accession>
<dbReference type="EMBL" id="MSJL01000003">
    <property type="protein sequence ID" value="OLF50629.1"/>
    <property type="molecule type" value="Genomic_DNA"/>
</dbReference>